<sequence>GVLGRRRFDNILQFHLENVAATTCQSAFRKACGRRKACARRRIKQMYAYQRVQRGRQGKIMRDVFGLKQRLYQRAFLRVAMPMGLDPMSYTLSPVSQVRELYKDYKDLYQCVKIEATVWKQ</sequence>
<comment type="caution">
    <text evidence="1">The sequence shown here is derived from an EMBL/GenBank/DDBJ whole genome shotgun (WGS) entry which is preliminary data.</text>
</comment>
<protein>
    <submittedName>
        <fullName evidence="1">Uncharacterized protein</fullName>
    </submittedName>
</protein>
<dbReference type="AlphaFoldDB" id="A0A8J2WUW5"/>
<gene>
    <name evidence="1" type="ORF">PECAL_2P23950</name>
</gene>
<dbReference type="EMBL" id="CAKKNE010000002">
    <property type="protein sequence ID" value="CAH0369277.1"/>
    <property type="molecule type" value="Genomic_DNA"/>
</dbReference>
<name>A0A8J2WUW5_9STRA</name>
<reference evidence="1" key="1">
    <citation type="submission" date="2021-11" db="EMBL/GenBank/DDBJ databases">
        <authorList>
            <consortium name="Genoscope - CEA"/>
            <person name="William W."/>
        </authorList>
    </citation>
    <scope>NUCLEOTIDE SEQUENCE</scope>
</reference>
<keyword evidence="2" id="KW-1185">Reference proteome</keyword>
<dbReference type="Proteomes" id="UP000789595">
    <property type="component" value="Unassembled WGS sequence"/>
</dbReference>
<organism evidence="1 2">
    <name type="scientific">Pelagomonas calceolata</name>
    <dbReference type="NCBI Taxonomy" id="35677"/>
    <lineage>
        <taxon>Eukaryota</taxon>
        <taxon>Sar</taxon>
        <taxon>Stramenopiles</taxon>
        <taxon>Ochrophyta</taxon>
        <taxon>Pelagophyceae</taxon>
        <taxon>Pelagomonadales</taxon>
        <taxon>Pelagomonadaceae</taxon>
        <taxon>Pelagomonas</taxon>
    </lineage>
</organism>
<accession>A0A8J2WUW5</accession>
<feature type="non-terminal residue" evidence="1">
    <location>
        <position position="1"/>
    </location>
</feature>
<evidence type="ECO:0000313" key="1">
    <source>
        <dbReference type="EMBL" id="CAH0369277.1"/>
    </source>
</evidence>
<evidence type="ECO:0000313" key="2">
    <source>
        <dbReference type="Proteomes" id="UP000789595"/>
    </source>
</evidence>
<proteinExistence type="predicted"/>
<feature type="non-terminal residue" evidence="1">
    <location>
        <position position="121"/>
    </location>
</feature>